<proteinExistence type="predicted"/>
<organism evidence="1 2">
    <name type="scientific">Ktedonobacter robiniae</name>
    <dbReference type="NCBI Taxonomy" id="2778365"/>
    <lineage>
        <taxon>Bacteria</taxon>
        <taxon>Bacillati</taxon>
        <taxon>Chloroflexota</taxon>
        <taxon>Ktedonobacteria</taxon>
        <taxon>Ktedonobacterales</taxon>
        <taxon>Ktedonobacteraceae</taxon>
        <taxon>Ktedonobacter</taxon>
    </lineage>
</organism>
<sequence>MNIPPCLKGQLFPCPLERYAVAEPMPLKMLPTWPMKYVTIWSPSMAMPGLKNWQSVWN</sequence>
<dbReference type="Proteomes" id="UP000654345">
    <property type="component" value="Unassembled WGS sequence"/>
</dbReference>
<evidence type="ECO:0000313" key="2">
    <source>
        <dbReference type="Proteomes" id="UP000654345"/>
    </source>
</evidence>
<protein>
    <submittedName>
        <fullName evidence="1">Uncharacterized protein</fullName>
    </submittedName>
</protein>
<keyword evidence="2" id="KW-1185">Reference proteome</keyword>
<dbReference type="EMBL" id="BNJG01000002">
    <property type="protein sequence ID" value="GHO56799.1"/>
    <property type="molecule type" value="Genomic_DNA"/>
</dbReference>
<name>A0ABQ3UVU5_9CHLR</name>
<accession>A0ABQ3UVU5</accession>
<comment type="caution">
    <text evidence="1">The sequence shown here is derived from an EMBL/GenBank/DDBJ whole genome shotgun (WGS) entry which is preliminary data.</text>
</comment>
<gene>
    <name evidence="1" type="ORF">KSB_52740</name>
</gene>
<reference evidence="1 2" key="1">
    <citation type="journal article" date="2021" name="Int. J. Syst. Evol. Microbiol.">
        <title>Reticulibacter mediterranei gen. nov., sp. nov., within the new family Reticulibacteraceae fam. nov., and Ktedonospora formicarum gen. nov., sp. nov., Ktedonobacter robiniae sp. nov., Dictyobacter formicarum sp. nov. and Dictyobacter arantiisoli sp. nov., belonging to the class Ktedonobacteria.</title>
        <authorList>
            <person name="Yabe S."/>
            <person name="Zheng Y."/>
            <person name="Wang C.M."/>
            <person name="Sakai Y."/>
            <person name="Abe K."/>
            <person name="Yokota A."/>
            <person name="Donadio S."/>
            <person name="Cavaletti L."/>
            <person name="Monciardini P."/>
        </authorList>
    </citation>
    <scope>NUCLEOTIDE SEQUENCE [LARGE SCALE GENOMIC DNA]</scope>
    <source>
        <strain evidence="1 2">SOSP1-30</strain>
    </source>
</reference>
<evidence type="ECO:0000313" key="1">
    <source>
        <dbReference type="EMBL" id="GHO56799.1"/>
    </source>
</evidence>